<organism evidence="12 13">
    <name type="scientific">Thermobaculum terrenum (strain ATCC BAA-798 / CCMEE 7001 / YNP1)</name>
    <dbReference type="NCBI Taxonomy" id="525904"/>
    <lineage>
        <taxon>Bacteria</taxon>
        <taxon>Bacillati</taxon>
        <taxon>Chloroflexota</taxon>
        <taxon>Chloroflexia</taxon>
        <taxon>Candidatus Thermobaculales</taxon>
        <taxon>Candidatus Thermobaculaceae</taxon>
        <taxon>Thermobaculum</taxon>
    </lineage>
</organism>
<dbReference type="Gene3D" id="3.40.50.300">
    <property type="entry name" value="P-loop containing nucleotide triphosphate hydrolases"/>
    <property type="match status" value="2"/>
</dbReference>
<evidence type="ECO:0000256" key="9">
    <source>
        <dbReference type="PIRNR" id="PIRNR003128"/>
    </source>
</evidence>
<dbReference type="Proteomes" id="UP000000323">
    <property type="component" value="Chromosome 1"/>
</dbReference>
<name>D1CCQ7_THET1</name>
<dbReference type="AlphaFoldDB" id="D1CCQ7"/>
<dbReference type="EMBL" id="CP001825">
    <property type="protein sequence ID" value="ACZ42572.1"/>
    <property type="molecule type" value="Genomic_DNA"/>
</dbReference>
<dbReference type="CDD" id="cd03241">
    <property type="entry name" value="ABC_RecN"/>
    <property type="match status" value="2"/>
</dbReference>
<dbReference type="GO" id="GO:0006310">
    <property type="term" value="P:DNA recombination"/>
    <property type="evidence" value="ECO:0007669"/>
    <property type="project" value="InterPro"/>
</dbReference>
<dbReference type="KEGG" id="ttr:Tter_1666"/>
<dbReference type="HOGENOM" id="CLU_018297_3_1_0"/>
<dbReference type="FunFam" id="3.40.50.300:FF:000319">
    <property type="entry name" value="DNA repair protein RecN"/>
    <property type="match status" value="1"/>
</dbReference>
<protein>
    <recommendedName>
        <fullName evidence="3 9">DNA repair protein RecN</fullName>
    </recommendedName>
    <alternativeName>
        <fullName evidence="8 9">Recombination protein N</fullName>
    </alternativeName>
</protein>
<dbReference type="GO" id="GO:0009432">
    <property type="term" value="P:SOS response"/>
    <property type="evidence" value="ECO:0007669"/>
    <property type="project" value="TreeGrafter"/>
</dbReference>
<gene>
    <name evidence="12" type="ordered locus">Tter_1666</name>
</gene>
<evidence type="ECO:0000256" key="3">
    <source>
        <dbReference type="ARBA" id="ARBA00021315"/>
    </source>
</evidence>
<feature type="coiled-coil region" evidence="10">
    <location>
        <begin position="320"/>
        <end position="371"/>
    </location>
</feature>
<accession>D1CCQ7</accession>
<evidence type="ECO:0000259" key="11">
    <source>
        <dbReference type="Pfam" id="PF02463"/>
    </source>
</evidence>
<keyword evidence="5 9" id="KW-0227">DNA damage</keyword>
<evidence type="ECO:0000256" key="5">
    <source>
        <dbReference type="ARBA" id="ARBA00022763"/>
    </source>
</evidence>
<feature type="domain" description="RecF/RecN/SMC N-terminal" evidence="11">
    <location>
        <begin position="2"/>
        <end position="522"/>
    </location>
</feature>
<dbReference type="eggNOG" id="COG0497">
    <property type="taxonomic scope" value="Bacteria"/>
</dbReference>
<dbReference type="NCBIfam" id="TIGR00634">
    <property type="entry name" value="recN"/>
    <property type="match status" value="1"/>
</dbReference>
<dbReference type="GO" id="GO:0043590">
    <property type="term" value="C:bacterial nucleoid"/>
    <property type="evidence" value="ECO:0007669"/>
    <property type="project" value="TreeGrafter"/>
</dbReference>
<dbReference type="RefSeq" id="WP_012875606.1">
    <property type="nucleotide sequence ID" value="NC_013525.1"/>
</dbReference>
<dbReference type="PANTHER" id="PTHR11059">
    <property type="entry name" value="DNA REPAIR PROTEIN RECN"/>
    <property type="match status" value="1"/>
</dbReference>
<evidence type="ECO:0000256" key="1">
    <source>
        <dbReference type="ARBA" id="ARBA00003618"/>
    </source>
</evidence>
<evidence type="ECO:0000256" key="2">
    <source>
        <dbReference type="ARBA" id="ARBA00009441"/>
    </source>
</evidence>
<evidence type="ECO:0000256" key="10">
    <source>
        <dbReference type="SAM" id="Coils"/>
    </source>
</evidence>
<keyword evidence="7 9" id="KW-0234">DNA repair</keyword>
<evidence type="ECO:0000256" key="6">
    <source>
        <dbReference type="ARBA" id="ARBA00022840"/>
    </source>
</evidence>
<dbReference type="PANTHER" id="PTHR11059:SF0">
    <property type="entry name" value="DNA REPAIR PROTEIN RECN"/>
    <property type="match status" value="1"/>
</dbReference>
<dbReference type="NCBIfam" id="NF008121">
    <property type="entry name" value="PRK10869.1"/>
    <property type="match status" value="1"/>
</dbReference>
<evidence type="ECO:0000256" key="8">
    <source>
        <dbReference type="ARBA" id="ARBA00033408"/>
    </source>
</evidence>
<dbReference type="GO" id="GO:0006281">
    <property type="term" value="P:DNA repair"/>
    <property type="evidence" value="ECO:0007669"/>
    <property type="project" value="UniProtKB-KW"/>
</dbReference>
<keyword evidence="4" id="KW-0547">Nucleotide-binding</keyword>
<dbReference type="InterPro" id="IPR027417">
    <property type="entry name" value="P-loop_NTPase"/>
</dbReference>
<dbReference type="OrthoDB" id="9806954at2"/>
<evidence type="ECO:0000256" key="4">
    <source>
        <dbReference type="ARBA" id="ARBA00022741"/>
    </source>
</evidence>
<dbReference type="STRING" id="525904.Tter_1666"/>
<dbReference type="SUPFAM" id="SSF52540">
    <property type="entry name" value="P-loop containing nucleoside triphosphate hydrolases"/>
    <property type="match status" value="1"/>
</dbReference>
<dbReference type="FunFam" id="3.40.50.300:FF:000356">
    <property type="entry name" value="DNA repair protein RecN"/>
    <property type="match status" value="1"/>
</dbReference>
<keyword evidence="6" id="KW-0067">ATP-binding</keyword>
<evidence type="ECO:0000313" key="12">
    <source>
        <dbReference type="EMBL" id="ACZ42572.1"/>
    </source>
</evidence>
<dbReference type="InterPro" id="IPR003395">
    <property type="entry name" value="RecF/RecN/SMC_N"/>
</dbReference>
<dbReference type="GO" id="GO:0005524">
    <property type="term" value="F:ATP binding"/>
    <property type="evidence" value="ECO:0007669"/>
    <property type="project" value="UniProtKB-KW"/>
</dbReference>
<sequence length="577" mass="63297">MLAELHIRDFAIISEINISFSPGFNAFTGETGAGKSIIIDALDLVLGGRASPDMVRTGASSSLIQAMFVLEGGVLREVSELLESNGLDPSEELIITREISSSGRSSARINGSLVPVTLLRQLGENLVDITGQSEHLVLLRPSAQRDMLDHYAGAIDLRSEVSQLYNEIRQVQSELDALVSGQREAERRADMLRYQIEEISSADLQPGEDEELLKRRNLLANAEKLAQLADNAYQSLYSSSTSAIDQLQQAQSLLEELVRLDNSLSSNLDMISEAVVAVEEASLSIRRYRDSIEFDPGMLEVVEERLDLINKLKRKYGATIEEILQYRDNAEAELSDIENSDEKIRKLETQLENLRQQLAQKAKDLSSIRSKAAKDLGRKIEQELNDLLMTNAQIEIKVGYKQPSDYSISIDGTEVGIDQTGADDIELLVSPNPGEPLKPIAKVASGGEISRIMLAIRTVLSAADTTPTLVFDEVDVGIGGRSGRIVGEKLTGLASNHQVIAITHLAQVAAYADTHFKITKVIQDNLTTTRVDKLDREGIRHELAAMLGGMPVTDRSLQSADELIDLAKRSRRLSLAS</sequence>
<reference evidence="13" key="1">
    <citation type="journal article" date="2010" name="Stand. Genomic Sci.">
        <title>Complete genome sequence of 'Thermobaculum terrenum' type strain (YNP1).</title>
        <authorList>
            <person name="Kiss H."/>
            <person name="Cleland D."/>
            <person name="Lapidus A."/>
            <person name="Lucas S."/>
            <person name="Glavina Del Rio T."/>
            <person name="Nolan M."/>
            <person name="Tice H."/>
            <person name="Han C."/>
            <person name="Goodwin L."/>
            <person name="Pitluck S."/>
            <person name="Liolios K."/>
            <person name="Ivanova N."/>
            <person name="Mavromatis K."/>
            <person name="Ovchinnikova G."/>
            <person name="Pati A."/>
            <person name="Chen A."/>
            <person name="Palaniappan K."/>
            <person name="Land M."/>
            <person name="Hauser L."/>
            <person name="Chang Y."/>
            <person name="Jeffries C."/>
            <person name="Lu M."/>
            <person name="Brettin T."/>
            <person name="Detter J."/>
            <person name="Goker M."/>
            <person name="Tindall B."/>
            <person name="Beck B."/>
            <person name="McDermott T."/>
            <person name="Woyke T."/>
            <person name="Bristow J."/>
            <person name="Eisen J."/>
            <person name="Markowitz V."/>
            <person name="Hugenholtz P."/>
            <person name="Kyrpides N."/>
            <person name="Klenk H."/>
            <person name="Cheng J."/>
        </authorList>
    </citation>
    <scope>NUCLEOTIDE SEQUENCE [LARGE SCALE GENOMIC DNA]</scope>
    <source>
        <strain evidence="13">ATCC BAA-798 / YNP1</strain>
    </source>
</reference>
<evidence type="ECO:0000313" key="13">
    <source>
        <dbReference type="Proteomes" id="UP000000323"/>
    </source>
</evidence>
<comment type="similarity">
    <text evidence="2 9">Belongs to the RecN family.</text>
</comment>
<dbReference type="Pfam" id="PF02463">
    <property type="entry name" value="SMC_N"/>
    <property type="match status" value="1"/>
</dbReference>
<keyword evidence="13" id="KW-1185">Reference proteome</keyword>
<dbReference type="InterPro" id="IPR004604">
    <property type="entry name" value="DNA_recomb/repair_RecN"/>
</dbReference>
<dbReference type="PIRSF" id="PIRSF003128">
    <property type="entry name" value="RecN"/>
    <property type="match status" value="1"/>
</dbReference>
<comment type="function">
    <text evidence="1 9">May be involved in recombinational repair of damaged DNA.</text>
</comment>
<proteinExistence type="inferred from homology"/>
<keyword evidence="10" id="KW-0175">Coiled coil</keyword>
<evidence type="ECO:0000256" key="7">
    <source>
        <dbReference type="ARBA" id="ARBA00023204"/>
    </source>
</evidence>